<evidence type="ECO:0000256" key="9">
    <source>
        <dbReference type="RuleBase" id="RU000688"/>
    </source>
</evidence>
<evidence type="ECO:0000256" key="10">
    <source>
        <dbReference type="SAM" id="MobiDB-lite"/>
    </source>
</evidence>
<dbReference type="Pfam" id="PF00001">
    <property type="entry name" value="7tm_1"/>
    <property type="match status" value="2"/>
</dbReference>
<dbReference type="GO" id="GO:0004930">
    <property type="term" value="F:G protein-coupled receptor activity"/>
    <property type="evidence" value="ECO:0007669"/>
    <property type="project" value="UniProtKB-KW"/>
</dbReference>
<evidence type="ECO:0000313" key="14">
    <source>
        <dbReference type="EMBL" id="CAB3227106.1"/>
    </source>
</evidence>
<dbReference type="GO" id="GO:0007218">
    <property type="term" value="P:neuropeptide signaling pathway"/>
    <property type="evidence" value="ECO:0007669"/>
    <property type="project" value="TreeGrafter"/>
</dbReference>
<feature type="region of interest" description="Disordered" evidence="10">
    <location>
        <begin position="436"/>
        <end position="499"/>
    </location>
</feature>
<feature type="transmembrane region" description="Helical" evidence="11">
    <location>
        <begin position="176"/>
        <end position="197"/>
    </location>
</feature>
<keyword evidence="4 11" id="KW-1133">Transmembrane helix</keyword>
<feature type="compositionally biased region" description="Basic residues" evidence="10">
    <location>
        <begin position="463"/>
        <end position="476"/>
    </location>
</feature>
<dbReference type="GO" id="GO:0005886">
    <property type="term" value="C:plasma membrane"/>
    <property type="evidence" value="ECO:0007669"/>
    <property type="project" value="UniProtKB-SubCell"/>
</dbReference>
<keyword evidence="12" id="KW-0732">Signal</keyword>
<sequence length="554" mass="62512">MRSVIFFTILVLIARQVDLSYADGTTPSPIEPMQPKWPVGAKGQYVDYPIDLENVGDLDPEDFEHLQYEFEGALDYDGHDPEYDRAVLKPMNLTLGVIYAIITLVGLIANGIVFFVIFAGKEISKTVTAMYVLQLAIADSIFLLTLPIFATQKVAMNWSFGQSTCTLCHTAKFINYYAGIFFLTAMSVDRYVAVAYSTKSHQLRTHRRTKIICAIVWLAAAIMTLPVMMYARTEQVESLTLCRIMFPGYIMFNGNATLLYMEIPMNDTYDFYQDYLAGTATLPPDFTIPDNVFTCSHNNQSSIFPIWLIVNFVIGFLIPFIIISISYILIIKHLRVSENKIANMTGKKTVNMRKRVTRMVAMLVICFVICWLPYHIFNLSKIQGFHISTTACFGIEQFLVALGFSNSAINPLLYSFLGHNFRTRLSESIQVTRRRFRRSSSLAPGAGHFGGTHSHTDHANNSVKRKLSNLVSKRKMSRSDETGKNGSTGGSSPTHGRKHKFGIPLLEMKKRENNDNVYCANHTEGITRTQAQTETTRILHTEREPVSVREENTA</sequence>
<gene>
    <name evidence="14" type="primary">C3ar1</name>
</gene>
<feature type="transmembrane region" description="Helical" evidence="11">
    <location>
        <begin position="356"/>
        <end position="377"/>
    </location>
</feature>
<evidence type="ECO:0000256" key="7">
    <source>
        <dbReference type="ARBA" id="ARBA00023170"/>
    </source>
</evidence>
<feature type="domain" description="G-protein coupled receptors family 1 profile" evidence="13">
    <location>
        <begin position="109"/>
        <end position="414"/>
    </location>
</feature>
<evidence type="ECO:0000256" key="8">
    <source>
        <dbReference type="ARBA" id="ARBA00023224"/>
    </source>
</evidence>
<evidence type="ECO:0000256" key="2">
    <source>
        <dbReference type="ARBA" id="ARBA00022475"/>
    </source>
</evidence>
<dbReference type="PROSITE" id="PS50262">
    <property type="entry name" value="G_PROTEIN_RECEP_F1_2"/>
    <property type="match status" value="1"/>
</dbReference>
<organism evidence="14">
    <name type="scientific">Phallusia mammillata</name>
    <dbReference type="NCBI Taxonomy" id="59560"/>
    <lineage>
        <taxon>Eukaryota</taxon>
        <taxon>Metazoa</taxon>
        <taxon>Chordata</taxon>
        <taxon>Tunicata</taxon>
        <taxon>Ascidiacea</taxon>
        <taxon>Phlebobranchia</taxon>
        <taxon>Ascidiidae</taxon>
        <taxon>Phallusia</taxon>
    </lineage>
</organism>
<accession>A0A6F9D7B8</accession>
<dbReference type="GO" id="GO:0043005">
    <property type="term" value="C:neuron projection"/>
    <property type="evidence" value="ECO:0007669"/>
    <property type="project" value="TreeGrafter"/>
</dbReference>
<feature type="transmembrane region" description="Helical" evidence="11">
    <location>
        <begin position="209"/>
        <end position="231"/>
    </location>
</feature>
<keyword evidence="2" id="KW-1003">Cell membrane</keyword>
<keyword evidence="6 11" id="KW-0472">Membrane</keyword>
<feature type="transmembrane region" description="Helical" evidence="11">
    <location>
        <begin position="97"/>
        <end position="119"/>
    </location>
</feature>
<proteinExistence type="evidence at transcript level"/>
<evidence type="ECO:0000259" key="13">
    <source>
        <dbReference type="PROSITE" id="PS50262"/>
    </source>
</evidence>
<keyword evidence="3 9" id="KW-0812">Transmembrane</keyword>
<evidence type="ECO:0000256" key="1">
    <source>
        <dbReference type="ARBA" id="ARBA00004651"/>
    </source>
</evidence>
<feature type="transmembrane region" description="Helical" evidence="11">
    <location>
        <begin position="131"/>
        <end position="150"/>
    </location>
</feature>
<dbReference type="InterPro" id="IPR017452">
    <property type="entry name" value="GPCR_Rhodpsn_7TM"/>
</dbReference>
<keyword evidence="7 9" id="KW-0675">Receptor</keyword>
<dbReference type="GO" id="GO:0042923">
    <property type="term" value="F:neuropeptide binding"/>
    <property type="evidence" value="ECO:0007669"/>
    <property type="project" value="TreeGrafter"/>
</dbReference>
<evidence type="ECO:0000256" key="11">
    <source>
        <dbReference type="SAM" id="Phobius"/>
    </source>
</evidence>
<dbReference type="PRINTS" id="PR00237">
    <property type="entry name" value="GPCRRHODOPSN"/>
</dbReference>
<evidence type="ECO:0000256" key="6">
    <source>
        <dbReference type="ARBA" id="ARBA00023136"/>
    </source>
</evidence>
<comment type="similarity">
    <text evidence="9">Belongs to the G-protein coupled receptor 1 family.</text>
</comment>
<dbReference type="AlphaFoldDB" id="A0A6F9D7B8"/>
<evidence type="ECO:0000256" key="3">
    <source>
        <dbReference type="ARBA" id="ARBA00022692"/>
    </source>
</evidence>
<keyword evidence="8 9" id="KW-0807">Transducer</keyword>
<dbReference type="Gene3D" id="1.20.1070.10">
    <property type="entry name" value="Rhodopsin 7-helix transmembrane proteins"/>
    <property type="match status" value="2"/>
</dbReference>
<evidence type="ECO:0000256" key="4">
    <source>
        <dbReference type="ARBA" id="ARBA00022989"/>
    </source>
</evidence>
<reference evidence="14" key="1">
    <citation type="submission" date="2020-04" db="EMBL/GenBank/DDBJ databases">
        <authorList>
            <person name="Neveu A P."/>
        </authorList>
    </citation>
    <scope>NUCLEOTIDE SEQUENCE</scope>
    <source>
        <tissue evidence="14">Whole embryo</tissue>
    </source>
</reference>
<dbReference type="PROSITE" id="PS00237">
    <property type="entry name" value="G_PROTEIN_RECEP_F1_1"/>
    <property type="match status" value="1"/>
</dbReference>
<evidence type="ECO:0000256" key="12">
    <source>
        <dbReference type="SAM" id="SignalP"/>
    </source>
</evidence>
<feature type="transmembrane region" description="Helical" evidence="11">
    <location>
        <begin position="306"/>
        <end position="330"/>
    </location>
</feature>
<dbReference type="PANTHER" id="PTHR24229:SF112">
    <property type="entry name" value="CHEMOKINE-LIKE RECEPTOR 1"/>
    <property type="match status" value="1"/>
</dbReference>
<feature type="chain" id="PRO_5026041226" evidence="12">
    <location>
        <begin position="23"/>
        <end position="554"/>
    </location>
</feature>
<protein>
    <submittedName>
        <fullName evidence="14">C3a anaphylatoxin chemotactic receptor-like</fullName>
    </submittedName>
</protein>
<dbReference type="InterPro" id="IPR000276">
    <property type="entry name" value="GPCR_Rhodpsn"/>
</dbReference>
<name>A0A6F9D7B8_9ASCI</name>
<dbReference type="PANTHER" id="PTHR24229">
    <property type="entry name" value="NEUROPEPTIDES RECEPTOR"/>
    <property type="match status" value="1"/>
</dbReference>
<dbReference type="EMBL" id="LR783492">
    <property type="protein sequence ID" value="CAB3227106.1"/>
    <property type="molecule type" value="mRNA"/>
</dbReference>
<feature type="signal peptide" evidence="12">
    <location>
        <begin position="1"/>
        <end position="22"/>
    </location>
</feature>
<keyword evidence="5 9" id="KW-0297">G-protein coupled receptor</keyword>
<comment type="subcellular location">
    <subcellularLocation>
        <location evidence="1">Cell membrane</location>
        <topology evidence="1">Multi-pass membrane protein</topology>
    </subcellularLocation>
</comment>
<evidence type="ECO:0000256" key="5">
    <source>
        <dbReference type="ARBA" id="ARBA00023040"/>
    </source>
</evidence>
<dbReference type="SUPFAM" id="SSF81321">
    <property type="entry name" value="Family A G protein-coupled receptor-like"/>
    <property type="match status" value="1"/>
</dbReference>